<dbReference type="InterPro" id="IPR010272">
    <property type="entry name" value="T6SS_TssF"/>
</dbReference>
<protein>
    <submittedName>
        <fullName evidence="1">Baseplate assembly protein</fullName>
    </submittedName>
</protein>
<organism evidence="1">
    <name type="scientific">Streptomyces sp. NBC_00180</name>
    <dbReference type="NCBI Taxonomy" id="2903632"/>
    <lineage>
        <taxon>Bacteria</taxon>
        <taxon>Bacillati</taxon>
        <taxon>Actinomycetota</taxon>
        <taxon>Actinomycetes</taxon>
        <taxon>Kitasatosporales</taxon>
        <taxon>Streptomycetaceae</taxon>
        <taxon>Streptomyces</taxon>
    </lineage>
</organism>
<dbReference type="NCBIfam" id="TIGR02243">
    <property type="entry name" value="putative baseplate assembly protein"/>
    <property type="match status" value="1"/>
</dbReference>
<evidence type="ECO:0000313" key="1">
    <source>
        <dbReference type="EMBL" id="WTP91422.1"/>
    </source>
</evidence>
<gene>
    <name evidence="1" type="ORF">OG477_41790</name>
</gene>
<dbReference type="AlphaFoldDB" id="A0AAU1I8D6"/>
<sequence length="648" mass="70293">MVLPAPHLDDRRFQDLVDEAKRMVMQRCPEWTDHNVSDPGVTLIETFAYMTDQLLYRLNRVPDRLYIKFLELIGVYILPPTPARTALTFWLSAPARTDHVLPSGTQAATVRTQTEDPIVFTTVHDLLIVPTSLQHVRTYAAASQYAVPDRLTGNTGFPAFSTTPSPGDALLIGLSDAAPQCCVRLNFTCRIDGVGVDPSDPPLTWQAWDGEDWADCAVLNDETGGLNRDGSVVLHLPRRHEVSVIDSERAGWLRAIVTETEEGQPAYSSSPLVQDVSADTIGGSVEAIQADVVQDEVLGMSEGVPGQTLSVLRTPVLGGSYPAQLKISSDDGWDDWEPVRSFAASGPADRHFVLDGYTGTVHFGPAVREPDGTIRQYGAVPAREAVICLHRYATGGGRRGNVSKGAVQTLKSSVPFVARVENLDAATGGSDGETIEEAKTRGPLLLRSRTRAVTAEDYEVLAKGAAPSTRVHCLTAGEQAVDAGSVKVLVVPSAASDNGRVRFEDLAPPAELMRRIATRLDQVRLIGVRVLVEPPRYQGITIVASVTARRQADQAEVRTAALDALYNYLNPITGGPDSTGWPFGRDVQTGEIHALLQRLPGVDMVNEVRLFGANPITGERGLETNHLTLADNSLIYSYQHHVRIEEAR</sequence>
<dbReference type="EMBL" id="CP108140">
    <property type="protein sequence ID" value="WTP91422.1"/>
    <property type="molecule type" value="Genomic_DNA"/>
</dbReference>
<reference evidence="1" key="1">
    <citation type="submission" date="2022-10" db="EMBL/GenBank/DDBJ databases">
        <title>The complete genomes of actinobacterial strains from the NBC collection.</title>
        <authorList>
            <person name="Joergensen T.S."/>
            <person name="Alvarez Arevalo M."/>
            <person name="Sterndorff E.B."/>
            <person name="Faurdal D."/>
            <person name="Vuksanovic O."/>
            <person name="Mourched A.-S."/>
            <person name="Charusanti P."/>
            <person name="Shaw S."/>
            <person name="Blin K."/>
            <person name="Weber T."/>
        </authorList>
    </citation>
    <scope>NUCLEOTIDE SEQUENCE</scope>
    <source>
        <strain evidence="1">NBC 00180</strain>
    </source>
</reference>
<dbReference type="InterPro" id="IPR011749">
    <property type="entry name" value="CHP02243"/>
</dbReference>
<proteinExistence type="predicted"/>
<accession>A0AAU1I8D6</accession>
<name>A0AAU1I8D6_9ACTN</name>
<dbReference type="Pfam" id="PF05947">
    <property type="entry name" value="T6SS_TssF"/>
    <property type="match status" value="1"/>
</dbReference>